<dbReference type="InterPro" id="IPR035967">
    <property type="entry name" value="SWAP/Surp_sf"/>
</dbReference>
<feature type="compositionally biased region" description="Acidic residues" evidence="3">
    <location>
        <begin position="801"/>
        <end position="812"/>
    </location>
</feature>
<dbReference type="GO" id="GO:0006396">
    <property type="term" value="P:RNA processing"/>
    <property type="evidence" value="ECO:0007669"/>
    <property type="project" value="InterPro"/>
</dbReference>
<dbReference type="InterPro" id="IPR008942">
    <property type="entry name" value="ENTH_VHS"/>
</dbReference>
<comment type="caution">
    <text evidence="7">The sequence shown here is derived from an EMBL/GenBank/DDBJ whole genome shotgun (WGS) entry which is preliminary data.</text>
</comment>
<dbReference type="PANTHER" id="PTHR23140:SF0">
    <property type="entry name" value="U2 SNRNP-ASSOCIATED SURP MOTIF-CONTAINING PROTEIN"/>
    <property type="match status" value="1"/>
</dbReference>
<dbReference type="AlphaFoldDB" id="A0A066VD45"/>
<evidence type="ECO:0000256" key="2">
    <source>
        <dbReference type="PROSITE-ProRule" id="PRU00176"/>
    </source>
</evidence>
<dbReference type="SMART" id="SM00360">
    <property type="entry name" value="RRM"/>
    <property type="match status" value="1"/>
</dbReference>
<dbReference type="Gene3D" id="3.30.70.330">
    <property type="match status" value="1"/>
</dbReference>
<feature type="region of interest" description="Disordered" evidence="3">
    <location>
        <begin position="778"/>
        <end position="812"/>
    </location>
</feature>
<feature type="compositionally biased region" description="Basic residues" evidence="3">
    <location>
        <begin position="469"/>
        <end position="478"/>
    </location>
</feature>
<dbReference type="Proteomes" id="UP000027361">
    <property type="component" value="Unassembled WGS sequence"/>
</dbReference>
<dbReference type="Pfam" id="PF01805">
    <property type="entry name" value="Surp"/>
    <property type="match status" value="1"/>
</dbReference>
<evidence type="ECO:0000259" key="4">
    <source>
        <dbReference type="PROSITE" id="PS50102"/>
    </source>
</evidence>
<evidence type="ECO:0000313" key="8">
    <source>
        <dbReference type="Proteomes" id="UP000027361"/>
    </source>
</evidence>
<dbReference type="InParanoid" id="A0A066VD45"/>
<gene>
    <name evidence="7" type="ORF">K437DRAFT_241154</name>
</gene>
<proteinExistence type="predicted"/>
<feature type="region of interest" description="Disordered" evidence="3">
    <location>
        <begin position="53"/>
        <end position="213"/>
    </location>
</feature>
<feature type="region of interest" description="Disordered" evidence="3">
    <location>
        <begin position="227"/>
        <end position="268"/>
    </location>
</feature>
<evidence type="ECO:0000256" key="3">
    <source>
        <dbReference type="SAM" id="MobiDB-lite"/>
    </source>
</evidence>
<dbReference type="RefSeq" id="XP_013240074.1">
    <property type="nucleotide sequence ID" value="XM_013384620.1"/>
</dbReference>
<sequence>MPILSNLSYIVLAFECHWLVGESQVISLIAQPNAACEWRPLLGGDAACSTNMNYRGAPPPRPRAFDFDDNDAGDDLGQHRGAARPGYPPVRPLPARYDDLHDSRARDEGSGYRRGDDSRYEPSSYHGARASPSHRSSDRPELLRRRNRSPSDSRSPSPDPMLAAFLEATKEDPEEAKKKEVEKKAAFSTGMARKSKFQKEKEEAERKRKTEEAEAAAAYKDFVEAMEGSEPKVNRSRSTHAFIGSGGSSYMPSRPVSQVPSAPRAMRVPATSANLSASNAFGADEDEEAAPVKPQDGQPFKRRRAMDDFASQLKREQGEREQRLRGRVPEGKSISSVLAMEGQRIGSRDVKSDPLTTNVCVLNLPANVTERSLGEFFAQWGDVATVKIMWPRGDEALGGGAGAGITSLRKDRLAGLTGFVAYMQREDAEYALKETDGITWGGAFIKTGWGKAMPLPTRASYTLPLSGRSGRRGRKRSRSCSPDPRFTRSRSRSAEPRRNRSSRPRGRSTSPRAEVRKRIDPESEQARFISAVAERVLQLGHKFEQMIYEKEKDNPRFDFLRNQKLLEHQYFRMLVDDRYEPELPPDPFKDQGLNELYSSDSEEAEEAEYLRKSRRGDVIGRAARRRFEAMLRGITPRRERIARAMRFALEHAHASSAIAELLIESLLIPSTPVPRKLARLYVLSDILHNGAVPLPNAWKYRQAFEQQLPLVFAHLGDVARSFPGRMKQEGFKMQVSAVLDTWEVWLIFTPNLLEQLRQLLEGGGSGVVAAASGASSSEAADAKVDEGREQASVSALLSAGADEDDEVDGEAL</sequence>
<evidence type="ECO:0008006" key="9">
    <source>
        <dbReference type="Google" id="ProtNLM"/>
    </source>
</evidence>
<dbReference type="Gene3D" id="1.25.40.90">
    <property type="match status" value="1"/>
</dbReference>
<keyword evidence="8" id="KW-1185">Reference proteome</keyword>
<dbReference type="STRING" id="1037660.A0A066VD45"/>
<feature type="region of interest" description="Disordered" evidence="3">
    <location>
        <begin position="281"/>
        <end position="302"/>
    </location>
</feature>
<dbReference type="Gene3D" id="1.10.10.790">
    <property type="entry name" value="Surp module"/>
    <property type="match status" value="1"/>
</dbReference>
<dbReference type="InterPro" id="IPR006569">
    <property type="entry name" value="CID_dom"/>
</dbReference>
<organism evidence="7 8">
    <name type="scientific">Tilletiaria anomala (strain ATCC 24038 / CBS 436.72 / UBC 951)</name>
    <dbReference type="NCBI Taxonomy" id="1037660"/>
    <lineage>
        <taxon>Eukaryota</taxon>
        <taxon>Fungi</taxon>
        <taxon>Dikarya</taxon>
        <taxon>Basidiomycota</taxon>
        <taxon>Ustilaginomycotina</taxon>
        <taxon>Exobasidiomycetes</taxon>
        <taxon>Georgefischeriales</taxon>
        <taxon>Tilletiariaceae</taxon>
        <taxon>Tilletiaria</taxon>
    </lineage>
</organism>
<dbReference type="PROSITE" id="PS50128">
    <property type="entry name" value="SURP"/>
    <property type="match status" value="1"/>
</dbReference>
<dbReference type="SUPFAM" id="SSF109905">
    <property type="entry name" value="Surp module (SWAP domain)"/>
    <property type="match status" value="1"/>
</dbReference>
<feature type="compositionally biased region" description="Basic and acidic residues" evidence="3">
    <location>
        <begin position="135"/>
        <end position="144"/>
    </location>
</feature>
<name>A0A066VD45_TILAU</name>
<feature type="domain" description="SURP motif" evidence="5">
    <location>
        <begin position="528"/>
        <end position="571"/>
    </location>
</feature>
<dbReference type="SUPFAM" id="SSF48464">
    <property type="entry name" value="ENTH/VHS domain"/>
    <property type="match status" value="1"/>
</dbReference>
<dbReference type="OrthoDB" id="377209at2759"/>
<dbReference type="InterPro" id="IPR051485">
    <property type="entry name" value="SR-CTD_assoc_factor"/>
</dbReference>
<dbReference type="EMBL" id="JMSN01000166">
    <property type="protein sequence ID" value="KDN36510.1"/>
    <property type="molecule type" value="Genomic_DNA"/>
</dbReference>
<dbReference type="InterPro" id="IPR035979">
    <property type="entry name" value="RBD_domain_sf"/>
</dbReference>
<dbReference type="SMART" id="SM00648">
    <property type="entry name" value="SWAP"/>
    <property type="match status" value="1"/>
</dbReference>
<keyword evidence="1 2" id="KW-0694">RNA-binding</keyword>
<dbReference type="InterPro" id="IPR012677">
    <property type="entry name" value="Nucleotide-bd_a/b_plait_sf"/>
</dbReference>
<dbReference type="OMA" id="FKSRVCN"/>
<dbReference type="PROSITE" id="PS50102">
    <property type="entry name" value="RRM"/>
    <property type="match status" value="1"/>
</dbReference>
<dbReference type="PANTHER" id="PTHR23140">
    <property type="entry name" value="RNA PROCESSING PROTEIN LD23810P"/>
    <property type="match status" value="1"/>
</dbReference>
<evidence type="ECO:0000313" key="7">
    <source>
        <dbReference type="EMBL" id="KDN36510.1"/>
    </source>
</evidence>
<feature type="domain" description="CID" evidence="6">
    <location>
        <begin position="619"/>
        <end position="764"/>
    </location>
</feature>
<dbReference type="InterPro" id="IPR000061">
    <property type="entry name" value="Surp"/>
</dbReference>
<feature type="compositionally biased region" description="Basic and acidic residues" evidence="3">
    <location>
        <begin position="197"/>
        <end position="212"/>
    </location>
</feature>
<feature type="compositionally biased region" description="Basic and acidic residues" evidence="3">
    <location>
        <begin position="168"/>
        <end position="185"/>
    </location>
</feature>
<dbReference type="GO" id="GO:0005634">
    <property type="term" value="C:nucleus"/>
    <property type="evidence" value="ECO:0007669"/>
    <property type="project" value="TreeGrafter"/>
</dbReference>
<dbReference type="SUPFAM" id="SSF54928">
    <property type="entry name" value="RNA-binding domain, RBD"/>
    <property type="match status" value="1"/>
</dbReference>
<dbReference type="GO" id="GO:0003723">
    <property type="term" value="F:RNA binding"/>
    <property type="evidence" value="ECO:0007669"/>
    <property type="project" value="UniProtKB-UniRule"/>
</dbReference>
<dbReference type="HOGENOM" id="CLU_010743_3_0_1"/>
<dbReference type="InterPro" id="IPR000504">
    <property type="entry name" value="RRM_dom"/>
</dbReference>
<feature type="compositionally biased region" description="Basic and acidic residues" evidence="3">
    <location>
        <begin position="780"/>
        <end position="789"/>
    </location>
</feature>
<feature type="compositionally biased region" description="Polar residues" evidence="3">
    <location>
        <begin position="248"/>
        <end position="260"/>
    </location>
</feature>
<accession>A0A066VD45</accession>
<dbReference type="PROSITE" id="PS51391">
    <property type="entry name" value="CID"/>
    <property type="match status" value="1"/>
</dbReference>
<dbReference type="Pfam" id="PF04818">
    <property type="entry name" value="CID"/>
    <property type="match status" value="1"/>
</dbReference>
<feature type="compositionally biased region" description="Basic and acidic residues" evidence="3">
    <location>
        <begin position="96"/>
        <end position="120"/>
    </location>
</feature>
<evidence type="ECO:0000259" key="5">
    <source>
        <dbReference type="PROSITE" id="PS50128"/>
    </source>
</evidence>
<dbReference type="SMART" id="SM00582">
    <property type="entry name" value="RPR"/>
    <property type="match status" value="1"/>
</dbReference>
<evidence type="ECO:0000256" key="1">
    <source>
        <dbReference type="ARBA" id="ARBA00022884"/>
    </source>
</evidence>
<protein>
    <recommendedName>
        <fullName evidence="9">CID domain-containing protein</fullName>
    </recommendedName>
</protein>
<evidence type="ECO:0000259" key="6">
    <source>
        <dbReference type="PROSITE" id="PS51391"/>
    </source>
</evidence>
<reference evidence="7 8" key="1">
    <citation type="submission" date="2014-05" db="EMBL/GenBank/DDBJ databases">
        <title>Draft genome sequence of a rare smut relative, Tilletiaria anomala UBC 951.</title>
        <authorList>
            <consortium name="DOE Joint Genome Institute"/>
            <person name="Toome M."/>
            <person name="Kuo A."/>
            <person name="Henrissat B."/>
            <person name="Lipzen A."/>
            <person name="Tritt A."/>
            <person name="Yoshinaga Y."/>
            <person name="Zane M."/>
            <person name="Barry K."/>
            <person name="Grigoriev I.V."/>
            <person name="Spatafora J.W."/>
            <person name="Aimea M.C."/>
        </authorList>
    </citation>
    <scope>NUCLEOTIDE SEQUENCE [LARGE SCALE GENOMIC DNA]</scope>
    <source>
        <strain evidence="7 8">UBC 951</strain>
    </source>
</reference>
<dbReference type="GeneID" id="25263057"/>
<feature type="region of interest" description="Disordered" evidence="3">
    <location>
        <begin position="460"/>
        <end position="521"/>
    </location>
</feature>
<feature type="domain" description="RRM" evidence="4">
    <location>
        <begin position="357"/>
        <end position="452"/>
    </location>
</feature>